<dbReference type="Pfam" id="PF00440">
    <property type="entry name" value="TetR_N"/>
    <property type="match status" value="1"/>
</dbReference>
<dbReference type="InterPro" id="IPR001647">
    <property type="entry name" value="HTH_TetR"/>
</dbReference>
<dbReference type="InterPro" id="IPR050109">
    <property type="entry name" value="HTH-type_TetR-like_transc_reg"/>
</dbReference>
<dbReference type="eggNOG" id="COG1309">
    <property type="taxonomic scope" value="Bacteria"/>
</dbReference>
<keyword evidence="3" id="KW-0804">Transcription</keyword>
<dbReference type="STRING" id="314232.SKA53_12848"/>
<keyword evidence="7" id="KW-1185">Reference proteome</keyword>
<comment type="caution">
    <text evidence="6">The sequence shown here is derived from an EMBL/GenBank/DDBJ whole genome shotgun (WGS) entry which is preliminary data.</text>
</comment>
<dbReference type="SUPFAM" id="SSF48498">
    <property type="entry name" value="Tetracyclin repressor-like, C-terminal domain"/>
    <property type="match status" value="1"/>
</dbReference>
<organism evidence="6 7">
    <name type="scientific">Yoonia vestfoldensis SKA53</name>
    <dbReference type="NCBI Taxonomy" id="314232"/>
    <lineage>
        <taxon>Bacteria</taxon>
        <taxon>Pseudomonadati</taxon>
        <taxon>Pseudomonadota</taxon>
        <taxon>Alphaproteobacteria</taxon>
        <taxon>Rhodobacterales</taxon>
        <taxon>Paracoccaceae</taxon>
        <taxon>Yoonia</taxon>
    </lineage>
</organism>
<dbReference type="GO" id="GO:0003700">
    <property type="term" value="F:DNA-binding transcription factor activity"/>
    <property type="evidence" value="ECO:0007669"/>
    <property type="project" value="TreeGrafter"/>
</dbReference>
<keyword evidence="2 4" id="KW-0238">DNA-binding</keyword>
<dbReference type="EMBL" id="AAMS01000002">
    <property type="protein sequence ID" value="EAQ07725.1"/>
    <property type="molecule type" value="Genomic_DNA"/>
</dbReference>
<proteinExistence type="predicted"/>
<dbReference type="InterPro" id="IPR025996">
    <property type="entry name" value="MT1864/Rv1816-like_C"/>
</dbReference>
<dbReference type="InterPro" id="IPR036271">
    <property type="entry name" value="Tet_transcr_reg_TetR-rel_C_sf"/>
</dbReference>
<evidence type="ECO:0000313" key="7">
    <source>
        <dbReference type="Proteomes" id="UP000004507"/>
    </source>
</evidence>
<evidence type="ECO:0000256" key="4">
    <source>
        <dbReference type="PROSITE-ProRule" id="PRU00335"/>
    </source>
</evidence>
<evidence type="ECO:0000313" key="6">
    <source>
        <dbReference type="EMBL" id="EAQ07725.1"/>
    </source>
</evidence>
<keyword evidence="1" id="KW-0805">Transcription regulation</keyword>
<dbReference type="PANTHER" id="PTHR30055:SF220">
    <property type="entry name" value="TETR-FAMILY REGULATORY PROTEIN"/>
    <property type="match status" value="1"/>
</dbReference>
<gene>
    <name evidence="6" type="ORF">SKA53_12848</name>
</gene>
<sequence>MENPDTPAKSGYHHGNLKEALIEAADAIIREKGVEGFSLREAARRAGVSIGAPAHHFGSATGLLTEVALLGYGSLGAALNAVTTSDNAGADLQRLALAYVRFALAYPGRFRLMFRPDLVNRDDPRYAQASTQALSDFAKTIARRDPTADRMAQIFIVWSSIHGIASLALDGKAKYLFDGITPDDFAADILPNLLATAWPFGGNDAA</sequence>
<dbReference type="HOGENOM" id="CLU_069356_40_0_5"/>
<reference evidence="6 7" key="1">
    <citation type="submission" date="2006-01" db="EMBL/GenBank/DDBJ databases">
        <authorList>
            <person name="Hagstrom A."/>
            <person name="Ferriera S."/>
            <person name="Johnson J."/>
            <person name="Kravitz S."/>
            <person name="Halpern A."/>
            <person name="Remington K."/>
            <person name="Beeson K."/>
            <person name="Tran B."/>
            <person name="Rogers Y.-H."/>
            <person name="Friedman R."/>
            <person name="Venter J.C."/>
        </authorList>
    </citation>
    <scope>NUCLEOTIDE SEQUENCE [LARGE SCALE GENOMIC DNA]</scope>
    <source>
        <strain evidence="6 7">SKA53</strain>
    </source>
</reference>
<dbReference type="InterPro" id="IPR009057">
    <property type="entry name" value="Homeodomain-like_sf"/>
</dbReference>
<name>A3V2Z4_9RHOB</name>
<dbReference type="RefSeq" id="WP_007206511.1">
    <property type="nucleotide sequence ID" value="NZ_CH672414.1"/>
</dbReference>
<feature type="domain" description="HTH tetR-type" evidence="5">
    <location>
        <begin position="15"/>
        <end position="75"/>
    </location>
</feature>
<feature type="DNA-binding region" description="H-T-H motif" evidence="4">
    <location>
        <begin position="38"/>
        <end position="57"/>
    </location>
</feature>
<dbReference type="PANTHER" id="PTHR30055">
    <property type="entry name" value="HTH-TYPE TRANSCRIPTIONAL REGULATOR RUTR"/>
    <property type="match status" value="1"/>
</dbReference>
<evidence type="ECO:0000256" key="3">
    <source>
        <dbReference type="ARBA" id="ARBA00023163"/>
    </source>
</evidence>
<evidence type="ECO:0000256" key="2">
    <source>
        <dbReference type="ARBA" id="ARBA00023125"/>
    </source>
</evidence>
<dbReference type="Pfam" id="PF13305">
    <property type="entry name" value="TetR_C_33"/>
    <property type="match status" value="1"/>
</dbReference>
<protein>
    <submittedName>
        <fullName evidence="6">Transcriptional regulator</fullName>
    </submittedName>
</protein>
<dbReference type="SUPFAM" id="SSF46689">
    <property type="entry name" value="Homeodomain-like"/>
    <property type="match status" value="1"/>
</dbReference>
<dbReference type="AlphaFoldDB" id="A3V2Z4"/>
<dbReference type="Proteomes" id="UP000004507">
    <property type="component" value="Unassembled WGS sequence"/>
</dbReference>
<evidence type="ECO:0000259" key="5">
    <source>
        <dbReference type="PROSITE" id="PS50977"/>
    </source>
</evidence>
<dbReference type="PROSITE" id="PS50977">
    <property type="entry name" value="HTH_TETR_2"/>
    <property type="match status" value="1"/>
</dbReference>
<accession>A3V2Z4</accession>
<evidence type="ECO:0000256" key="1">
    <source>
        <dbReference type="ARBA" id="ARBA00023015"/>
    </source>
</evidence>
<dbReference type="Gene3D" id="1.10.357.10">
    <property type="entry name" value="Tetracycline Repressor, domain 2"/>
    <property type="match status" value="1"/>
</dbReference>
<dbReference type="OrthoDB" id="7056813at2"/>
<dbReference type="GO" id="GO:0000976">
    <property type="term" value="F:transcription cis-regulatory region binding"/>
    <property type="evidence" value="ECO:0007669"/>
    <property type="project" value="TreeGrafter"/>
</dbReference>